<sequence length="319" mass="35592">MKRVELGRTGQTVSQISLGCMLMGTSTDEQTSERILNSYLEAGGDFLDTADCYAWWTSPESTGGESEKLLGRLLKGKRDKVFLATKVSALLTDYAAAHASGKGEPYYEGASAKVIRRGIDASLRRLDTDHIDLYYIHVDDMVTPLEETLEALDEIVRAGKVRYIGWSNVWTWRLERIHALTRQNGWRSAPVAVQQQHSYLRPVAGTRNVAGQDMLDYLAATDDISLAAYSPILGGVYEGRVDKPIWKQYAGPDAEIRLAGLETVAVELGVTKSQVVLAWLQQSERTIPIIGPRTWEHYEDYVPAFDLKLEPHHVKLLGQ</sequence>
<dbReference type="InterPro" id="IPR050523">
    <property type="entry name" value="AKR_Detox_Biosynth"/>
</dbReference>
<feature type="domain" description="NADP-dependent oxidoreductase" evidence="2">
    <location>
        <begin position="16"/>
        <end position="315"/>
    </location>
</feature>
<dbReference type="EMBL" id="JAGINW010000001">
    <property type="protein sequence ID" value="MBP2321948.1"/>
    <property type="molecule type" value="Genomic_DNA"/>
</dbReference>
<evidence type="ECO:0000313" key="4">
    <source>
        <dbReference type="Proteomes" id="UP001519332"/>
    </source>
</evidence>
<keyword evidence="1" id="KW-0560">Oxidoreductase</keyword>
<accession>A0ABS4TBZ0</accession>
<dbReference type="InterPro" id="IPR036812">
    <property type="entry name" value="NAD(P)_OxRdtase_dom_sf"/>
</dbReference>
<dbReference type="Gene3D" id="3.20.20.100">
    <property type="entry name" value="NADP-dependent oxidoreductase domain"/>
    <property type="match status" value="1"/>
</dbReference>
<protein>
    <submittedName>
        <fullName evidence="3">Aryl-alcohol dehydrogenase-like predicted oxidoreductase</fullName>
    </submittedName>
</protein>
<comment type="caution">
    <text evidence="3">The sequence shown here is derived from an EMBL/GenBank/DDBJ whole genome shotgun (WGS) entry which is preliminary data.</text>
</comment>
<gene>
    <name evidence="3" type="ORF">JOF56_002333</name>
</gene>
<name>A0ABS4TBZ0_9PSEU</name>
<evidence type="ECO:0000259" key="2">
    <source>
        <dbReference type="Pfam" id="PF00248"/>
    </source>
</evidence>
<dbReference type="Proteomes" id="UP001519332">
    <property type="component" value="Unassembled WGS sequence"/>
</dbReference>
<evidence type="ECO:0000313" key="3">
    <source>
        <dbReference type="EMBL" id="MBP2321948.1"/>
    </source>
</evidence>
<dbReference type="PROSITE" id="PS51257">
    <property type="entry name" value="PROKAR_LIPOPROTEIN"/>
    <property type="match status" value="1"/>
</dbReference>
<dbReference type="Pfam" id="PF00248">
    <property type="entry name" value="Aldo_ket_red"/>
    <property type="match status" value="1"/>
</dbReference>
<dbReference type="SUPFAM" id="SSF51430">
    <property type="entry name" value="NAD(P)-linked oxidoreductase"/>
    <property type="match status" value="1"/>
</dbReference>
<dbReference type="RefSeq" id="WP_245378238.1">
    <property type="nucleotide sequence ID" value="NZ_JAGINW010000001.1"/>
</dbReference>
<evidence type="ECO:0000256" key="1">
    <source>
        <dbReference type="ARBA" id="ARBA00023002"/>
    </source>
</evidence>
<keyword evidence="4" id="KW-1185">Reference proteome</keyword>
<dbReference type="PANTHER" id="PTHR43364:SF4">
    <property type="entry name" value="NAD(P)-LINKED OXIDOREDUCTASE SUPERFAMILY PROTEIN"/>
    <property type="match status" value="1"/>
</dbReference>
<reference evidence="3 4" key="1">
    <citation type="submission" date="2021-03" db="EMBL/GenBank/DDBJ databases">
        <title>Sequencing the genomes of 1000 actinobacteria strains.</title>
        <authorList>
            <person name="Klenk H.-P."/>
        </authorList>
    </citation>
    <scope>NUCLEOTIDE SEQUENCE [LARGE SCALE GENOMIC DNA]</scope>
    <source>
        <strain evidence="3 4">DSM 46670</strain>
    </source>
</reference>
<organism evidence="3 4">
    <name type="scientific">Kibdelosporangium banguiense</name>
    <dbReference type="NCBI Taxonomy" id="1365924"/>
    <lineage>
        <taxon>Bacteria</taxon>
        <taxon>Bacillati</taxon>
        <taxon>Actinomycetota</taxon>
        <taxon>Actinomycetes</taxon>
        <taxon>Pseudonocardiales</taxon>
        <taxon>Pseudonocardiaceae</taxon>
        <taxon>Kibdelosporangium</taxon>
    </lineage>
</organism>
<proteinExistence type="predicted"/>
<dbReference type="PANTHER" id="PTHR43364">
    <property type="entry name" value="NADH-SPECIFIC METHYLGLYOXAL REDUCTASE-RELATED"/>
    <property type="match status" value="1"/>
</dbReference>
<dbReference type="InterPro" id="IPR023210">
    <property type="entry name" value="NADP_OxRdtase_dom"/>
</dbReference>